<name>A0AAV6UTA8_9ARAC</name>
<keyword evidence="2" id="KW-1185">Reference proteome</keyword>
<evidence type="ECO:0000313" key="2">
    <source>
        <dbReference type="Proteomes" id="UP000827092"/>
    </source>
</evidence>
<dbReference type="EMBL" id="JAFNEN010000273">
    <property type="protein sequence ID" value="KAG8187354.1"/>
    <property type="molecule type" value="Genomic_DNA"/>
</dbReference>
<protein>
    <submittedName>
        <fullName evidence="1">Uncharacterized protein</fullName>
    </submittedName>
</protein>
<gene>
    <name evidence="1" type="ORF">JTE90_016904</name>
</gene>
<dbReference type="AlphaFoldDB" id="A0AAV6UTA8"/>
<evidence type="ECO:0000313" key="1">
    <source>
        <dbReference type="EMBL" id="KAG8187354.1"/>
    </source>
</evidence>
<proteinExistence type="predicted"/>
<organism evidence="1 2">
    <name type="scientific">Oedothorax gibbosus</name>
    <dbReference type="NCBI Taxonomy" id="931172"/>
    <lineage>
        <taxon>Eukaryota</taxon>
        <taxon>Metazoa</taxon>
        <taxon>Ecdysozoa</taxon>
        <taxon>Arthropoda</taxon>
        <taxon>Chelicerata</taxon>
        <taxon>Arachnida</taxon>
        <taxon>Araneae</taxon>
        <taxon>Araneomorphae</taxon>
        <taxon>Entelegynae</taxon>
        <taxon>Araneoidea</taxon>
        <taxon>Linyphiidae</taxon>
        <taxon>Erigoninae</taxon>
        <taxon>Oedothorax</taxon>
    </lineage>
</organism>
<comment type="caution">
    <text evidence="1">The sequence shown here is derived from an EMBL/GenBank/DDBJ whole genome shotgun (WGS) entry which is preliminary data.</text>
</comment>
<sequence>MFLKSAPFPLRSPLTLRHFLILLSNSADSERNRKQVLIFSAIFEKKRSNNDNEDGHNIRVEHPDEIAFKKLHLALNKSHEKLLVSRRQGTPV</sequence>
<reference evidence="1 2" key="1">
    <citation type="journal article" date="2022" name="Nat. Ecol. Evol.">
        <title>A masculinizing supergene underlies an exaggerated male reproductive morph in a spider.</title>
        <authorList>
            <person name="Hendrickx F."/>
            <person name="De Corte Z."/>
            <person name="Sonet G."/>
            <person name="Van Belleghem S.M."/>
            <person name="Kostlbacher S."/>
            <person name="Vangestel C."/>
        </authorList>
    </citation>
    <scope>NUCLEOTIDE SEQUENCE [LARGE SCALE GENOMIC DNA]</scope>
    <source>
        <strain evidence="1">W744_W776</strain>
    </source>
</reference>
<dbReference type="Proteomes" id="UP000827092">
    <property type="component" value="Unassembled WGS sequence"/>
</dbReference>
<accession>A0AAV6UTA8</accession>